<evidence type="ECO:0000313" key="5">
    <source>
        <dbReference type="Proteomes" id="UP000824219"/>
    </source>
</evidence>
<feature type="transmembrane region" description="Helical" evidence="2">
    <location>
        <begin position="78"/>
        <end position="103"/>
    </location>
</feature>
<evidence type="ECO:0000256" key="3">
    <source>
        <dbReference type="SAM" id="SignalP"/>
    </source>
</evidence>
<evidence type="ECO:0000256" key="2">
    <source>
        <dbReference type="SAM" id="Phobius"/>
    </source>
</evidence>
<sequence length="258" mass="28483">MLVFVCFIAALVSSADGQANMNDICKDIQDFHPCKDPWTCDLTDSQCFCKDSAPYCRCNNYIDEFYLGKTCSQKWTTLTFALVATLPGVALAFVIGVSVHLAYRFGKSNKIHREGNELTHIPEQDLFPGVVFASDMKSCPSALPLHPSLQGPMPVQMTVPTVSSRPYSVSDNTQFGEPPMGAPRPQYSYTGGGAQVFSNPYASARKPYEEQNMSVQPYNQHASPQPYEEQRMAPPPAQPFGAPEYGSAFPRAQISRLY</sequence>
<dbReference type="EMBL" id="JAHKSW010000028">
    <property type="protein sequence ID" value="KAG7314320.1"/>
    <property type="molecule type" value="Genomic_DNA"/>
</dbReference>
<keyword evidence="2" id="KW-0472">Membrane</keyword>
<keyword evidence="5" id="KW-1185">Reference proteome</keyword>
<dbReference type="Proteomes" id="UP000824219">
    <property type="component" value="Linkage Group LG28"/>
</dbReference>
<keyword evidence="3" id="KW-0732">Signal</keyword>
<feature type="signal peptide" evidence="3">
    <location>
        <begin position="1"/>
        <end position="17"/>
    </location>
</feature>
<name>A0A9D3N2K8_9TELE</name>
<gene>
    <name evidence="4" type="ORF">KOW79_021623</name>
</gene>
<proteinExistence type="predicted"/>
<protein>
    <submittedName>
        <fullName evidence="4">Uncharacterized protein</fullName>
    </submittedName>
</protein>
<keyword evidence="2" id="KW-1133">Transmembrane helix</keyword>
<accession>A0A9D3N2K8</accession>
<feature type="region of interest" description="Disordered" evidence="1">
    <location>
        <begin position="215"/>
        <end position="249"/>
    </location>
</feature>
<reference evidence="4 5" key="1">
    <citation type="submission" date="2021-06" db="EMBL/GenBank/DDBJ databases">
        <title>Chromosome-level genome assembly of the red-tail catfish (Hemibagrus wyckioides).</title>
        <authorList>
            <person name="Shao F."/>
        </authorList>
    </citation>
    <scope>NUCLEOTIDE SEQUENCE [LARGE SCALE GENOMIC DNA]</scope>
    <source>
        <strain evidence="4">EC202008001</strain>
        <tissue evidence="4">Blood</tissue>
    </source>
</reference>
<dbReference type="AlphaFoldDB" id="A0A9D3N2K8"/>
<keyword evidence="2" id="KW-0812">Transmembrane</keyword>
<organism evidence="4 5">
    <name type="scientific">Hemibagrus wyckioides</name>
    <dbReference type="NCBI Taxonomy" id="337641"/>
    <lineage>
        <taxon>Eukaryota</taxon>
        <taxon>Metazoa</taxon>
        <taxon>Chordata</taxon>
        <taxon>Craniata</taxon>
        <taxon>Vertebrata</taxon>
        <taxon>Euteleostomi</taxon>
        <taxon>Actinopterygii</taxon>
        <taxon>Neopterygii</taxon>
        <taxon>Teleostei</taxon>
        <taxon>Ostariophysi</taxon>
        <taxon>Siluriformes</taxon>
        <taxon>Bagridae</taxon>
        <taxon>Hemibagrus</taxon>
    </lineage>
</organism>
<dbReference type="OrthoDB" id="9632766at2759"/>
<comment type="caution">
    <text evidence="4">The sequence shown here is derived from an EMBL/GenBank/DDBJ whole genome shotgun (WGS) entry which is preliminary data.</text>
</comment>
<feature type="chain" id="PRO_5038680480" evidence="3">
    <location>
        <begin position="18"/>
        <end position="258"/>
    </location>
</feature>
<evidence type="ECO:0000313" key="4">
    <source>
        <dbReference type="EMBL" id="KAG7314320.1"/>
    </source>
</evidence>
<evidence type="ECO:0000256" key="1">
    <source>
        <dbReference type="SAM" id="MobiDB-lite"/>
    </source>
</evidence>